<evidence type="ECO:0000313" key="2">
    <source>
        <dbReference type="Proteomes" id="UP000254649"/>
    </source>
</evidence>
<dbReference type="Proteomes" id="UP000254649">
    <property type="component" value="Unassembled WGS sequence"/>
</dbReference>
<dbReference type="EMBL" id="UFRQ01000003">
    <property type="protein sequence ID" value="SUT92392.1"/>
    <property type="molecule type" value="Genomic_DNA"/>
</dbReference>
<proteinExistence type="predicted"/>
<dbReference type="OrthoDB" id="6312934at2"/>
<gene>
    <name evidence="1" type="ORF">NCTC10801_01674</name>
</gene>
<name>A0A380TWI7_9PAST</name>
<organism evidence="1 2">
    <name type="scientific">[Actinobacillus] rossii</name>
    <dbReference type="NCBI Taxonomy" id="123820"/>
    <lineage>
        <taxon>Bacteria</taxon>
        <taxon>Pseudomonadati</taxon>
        <taxon>Pseudomonadota</taxon>
        <taxon>Gammaproteobacteria</taxon>
        <taxon>Pasteurellales</taxon>
        <taxon>Pasteurellaceae</taxon>
    </lineage>
</organism>
<reference evidence="1 2" key="1">
    <citation type="submission" date="2018-06" db="EMBL/GenBank/DDBJ databases">
        <authorList>
            <consortium name="Pathogen Informatics"/>
            <person name="Doyle S."/>
        </authorList>
    </citation>
    <scope>NUCLEOTIDE SEQUENCE [LARGE SCALE GENOMIC DNA]</scope>
    <source>
        <strain evidence="1 2">NCTC10801</strain>
    </source>
</reference>
<protein>
    <submittedName>
        <fullName evidence="1">Phage head completion protein (GPL)</fullName>
    </submittedName>
</protein>
<dbReference type="InterPro" id="IPR009225">
    <property type="entry name" value="Phage_head_completion_GpL"/>
</dbReference>
<accession>A0A380TWI7</accession>
<evidence type="ECO:0000313" key="1">
    <source>
        <dbReference type="EMBL" id="SUT92392.1"/>
    </source>
</evidence>
<sequence length="168" mass="19022">MSDGSLSVKLAPDYEMGAVQKQLEDYGTGEDIIRNDDFFPDISLSAFRNQYRADGTVTEQRLQDALTEAIASVNDELSTFRAQSEYHHLEQIPAPSVNGESVLIYRYKRAVNCLALANLYERYASYDSTNDGEKKMDLLKDSINELRRDARFAISDIIGKRRVDAELI</sequence>
<dbReference type="AlphaFoldDB" id="A0A380TWI7"/>
<keyword evidence="2" id="KW-1185">Reference proteome</keyword>
<dbReference type="Pfam" id="PF05926">
    <property type="entry name" value="Phage_GPL"/>
    <property type="match status" value="1"/>
</dbReference>